<dbReference type="GO" id="GO:0016251">
    <property type="term" value="F:RNA polymerase II general transcription initiation factor activity"/>
    <property type="evidence" value="ECO:0007669"/>
    <property type="project" value="TreeGrafter"/>
</dbReference>
<dbReference type="SUPFAM" id="SSF63737">
    <property type="entry name" value="Leukotriene A4 hydrolase N-terminal domain"/>
    <property type="match status" value="1"/>
</dbReference>
<evidence type="ECO:0000256" key="5">
    <source>
        <dbReference type="ARBA" id="ARBA00023163"/>
    </source>
</evidence>
<dbReference type="GO" id="GO:0006367">
    <property type="term" value="P:transcription initiation at RNA polymerase II promoter"/>
    <property type="evidence" value="ECO:0007669"/>
    <property type="project" value="TreeGrafter"/>
</dbReference>
<protein>
    <recommendedName>
        <fullName evidence="3">Transcription initiation factor TFIID subunit 2</fullName>
    </recommendedName>
</protein>
<name>A0A8K0P7E7_LADFU</name>
<reference evidence="7" key="2">
    <citation type="submission" date="2017-10" db="EMBL/GenBank/DDBJ databases">
        <title>Ladona fulva Genome sequencing and assembly.</title>
        <authorList>
            <person name="Murali S."/>
            <person name="Richards S."/>
            <person name="Bandaranaike D."/>
            <person name="Bellair M."/>
            <person name="Blankenburg K."/>
            <person name="Chao H."/>
            <person name="Dinh H."/>
            <person name="Doddapaneni H."/>
            <person name="Dugan-Rocha S."/>
            <person name="Elkadiri S."/>
            <person name="Gnanaolivu R."/>
            <person name="Hernandez B."/>
            <person name="Skinner E."/>
            <person name="Javaid M."/>
            <person name="Lee S."/>
            <person name="Li M."/>
            <person name="Ming W."/>
            <person name="Munidasa M."/>
            <person name="Muniz J."/>
            <person name="Nguyen L."/>
            <person name="Hughes D."/>
            <person name="Osuji N."/>
            <person name="Pu L.-L."/>
            <person name="Puazo M."/>
            <person name="Qu C."/>
            <person name="Quiroz J."/>
            <person name="Raj R."/>
            <person name="Weissenberger G."/>
            <person name="Xin Y."/>
            <person name="Zou X."/>
            <person name="Han Y."/>
            <person name="Worley K."/>
            <person name="Muzny D."/>
            <person name="Gibbs R."/>
        </authorList>
    </citation>
    <scope>NUCLEOTIDE SEQUENCE</scope>
    <source>
        <strain evidence="7">Sampled in the wild</strain>
    </source>
</reference>
<dbReference type="Proteomes" id="UP000792457">
    <property type="component" value="Unassembled WGS sequence"/>
</dbReference>
<dbReference type="InterPro" id="IPR037813">
    <property type="entry name" value="TAF2"/>
</dbReference>
<evidence type="ECO:0000256" key="4">
    <source>
        <dbReference type="ARBA" id="ARBA00023015"/>
    </source>
</evidence>
<gene>
    <name evidence="7" type="ORF">J437_LFUL016338</name>
</gene>
<comment type="similarity">
    <text evidence="2">Belongs to the TAF2 family.</text>
</comment>
<keyword evidence="5" id="KW-0804">Transcription</keyword>
<dbReference type="PANTHER" id="PTHR15137:SF9">
    <property type="entry name" value="TRANSCRIPTION INITIATION FACTOR TFIID SUBUNIT 2"/>
    <property type="match status" value="1"/>
</dbReference>
<comment type="caution">
    <text evidence="7">The sequence shown here is derived from an EMBL/GenBank/DDBJ whole genome shotgun (WGS) entry which is preliminary data.</text>
</comment>
<keyword evidence="8" id="KW-1185">Reference proteome</keyword>
<sequence>MHCRLLAIKGYVELTIVPLRDGIRTIPLNSKQCKIYRVCLNDCYECPFQYFDPFLDVCQGDCKEQSLEYFSPRHLAAALQVDPDSCGMGATTGKSGRSTGGYTGGELVVDIPSEALHLVVEGRPIRIAVEFSLEQPKGGLHFIVPSGEGSLVQRGAHMFTWGHANSSRLWFPCIDSFAQCCPWQLEFTVDEGMTAVSCGDLIETVYAPDMRRRTFYYRLSTPTSAPHIALAVGPFEILVDGEMHEVTHFCLPRLLPLLRTSAAHLHHAFQFYEETLASRFPYSCYKQVFVNHAPVQVTSYATMSIL</sequence>
<accession>A0A8K0P7E7</accession>
<dbReference type="GO" id="GO:0005669">
    <property type="term" value="C:transcription factor TFIID complex"/>
    <property type="evidence" value="ECO:0007669"/>
    <property type="project" value="InterPro"/>
</dbReference>
<feature type="non-terminal residue" evidence="7">
    <location>
        <position position="1"/>
    </location>
</feature>
<evidence type="ECO:0000256" key="2">
    <source>
        <dbReference type="ARBA" id="ARBA00010937"/>
    </source>
</evidence>
<dbReference type="GO" id="GO:0003682">
    <property type="term" value="F:chromatin binding"/>
    <property type="evidence" value="ECO:0007669"/>
    <property type="project" value="TreeGrafter"/>
</dbReference>
<dbReference type="GO" id="GO:0000976">
    <property type="term" value="F:transcription cis-regulatory region binding"/>
    <property type="evidence" value="ECO:0007669"/>
    <property type="project" value="TreeGrafter"/>
</dbReference>
<dbReference type="Gene3D" id="2.60.40.1730">
    <property type="entry name" value="tricorn interacting facor f3 domain"/>
    <property type="match status" value="1"/>
</dbReference>
<dbReference type="AlphaFoldDB" id="A0A8K0P7E7"/>
<comment type="subcellular location">
    <subcellularLocation>
        <location evidence="1">Nucleus</location>
    </subcellularLocation>
</comment>
<dbReference type="InterPro" id="IPR027268">
    <property type="entry name" value="Peptidase_M4/M1_CTD_sf"/>
</dbReference>
<evidence type="ECO:0000256" key="6">
    <source>
        <dbReference type="ARBA" id="ARBA00023242"/>
    </source>
</evidence>
<keyword evidence="6" id="KW-0539">Nucleus</keyword>
<organism evidence="7 8">
    <name type="scientific">Ladona fulva</name>
    <name type="common">Scarce chaser dragonfly</name>
    <name type="synonym">Libellula fulva</name>
    <dbReference type="NCBI Taxonomy" id="123851"/>
    <lineage>
        <taxon>Eukaryota</taxon>
        <taxon>Metazoa</taxon>
        <taxon>Ecdysozoa</taxon>
        <taxon>Arthropoda</taxon>
        <taxon>Hexapoda</taxon>
        <taxon>Insecta</taxon>
        <taxon>Pterygota</taxon>
        <taxon>Palaeoptera</taxon>
        <taxon>Odonata</taxon>
        <taxon>Epiprocta</taxon>
        <taxon>Anisoptera</taxon>
        <taxon>Libelluloidea</taxon>
        <taxon>Libellulidae</taxon>
        <taxon>Ladona</taxon>
    </lineage>
</organism>
<keyword evidence="4" id="KW-0805">Transcription regulation</keyword>
<reference evidence="7" key="1">
    <citation type="submission" date="2013-04" db="EMBL/GenBank/DDBJ databases">
        <authorList>
            <person name="Qu J."/>
            <person name="Murali S.C."/>
            <person name="Bandaranaike D."/>
            <person name="Bellair M."/>
            <person name="Blankenburg K."/>
            <person name="Chao H."/>
            <person name="Dinh H."/>
            <person name="Doddapaneni H."/>
            <person name="Downs B."/>
            <person name="Dugan-Rocha S."/>
            <person name="Elkadiri S."/>
            <person name="Gnanaolivu R.D."/>
            <person name="Hernandez B."/>
            <person name="Javaid M."/>
            <person name="Jayaseelan J.C."/>
            <person name="Lee S."/>
            <person name="Li M."/>
            <person name="Ming W."/>
            <person name="Munidasa M."/>
            <person name="Muniz J."/>
            <person name="Nguyen L."/>
            <person name="Ongeri F."/>
            <person name="Osuji N."/>
            <person name="Pu L.-L."/>
            <person name="Puazo M."/>
            <person name="Qu C."/>
            <person name="Quiroz J."/>
            <person name="Raj R."/>
            <person name="Weissenberger G."/>
            <person name="Xin Y."/>
            <person name="Zou X."/>
            <person name="Han Y."/>
            <person name="Richards S."/>
            <person name="Worley K."/>
            <person name="Muzny D."/>
            <person name="Gibbs R."/>
        </authorList>
    </citation>
    <scope>NUCLEOTIDE SEQUENCE</scope>
    <source>
        <strain evidence="7">Sampled in the wild</strain>
    </source>
</reference>
<evidence type="ECO:0000313" key="7">
    <source>
        <dbReference type="EMBL" id="KAG8236646.1"/>
    </source>
</evidence>
<dbReference type="EMBL" id="KZ309055">
    <property type="protein sequence ID" value="KAG8236646.1"/>
    <property type="molecule type" value="Genomic_DNA"/>
</dbReference>
<evidence type="ECO:0000313" key="8">
    <source>
        <dbReference type="Proteomes" id="UP000792457"/>
    </source>
</evidence>
<dbReference type="OrthoDB" id="308861at2759"/>
<dbReference type="InterPro" id="IPR042097">
    <property type="entry name" value="Aminopeptidase_N-like_N_sf"/>
</dbReference>
<evidence type="ECO:0000256" key="3">
    <source>
        <dbReference type="ARBA" id="ARBA00017363"/>
    </source>
</evidence>
<dbReference type="PANTHER" id="PTHR15137">
    <property type="entry name" value="TRANSCRIPTION INITIATION FACTOR TFIID"/>
    <property type="match status" value="1"/>
</dbReference>
<evidence type="ECO:0000256" key="1">
    <source>
        <dbReference type="ARBA" id="ARBA00004123"/>
    </source>
</evidence>
<proteinExistence type="inferred from homology"/>
<dbReference type="Gene3D" id="1.10.390.10">
    <property type="entry name" value="Neutral Protease Domain 2"/>
    <property type="match status" value="1"/>
</dbReference>